<feature type="transmembrane region" description="Helical" evidence="1">
    <location>
        <begin position="85"/>
        <end position="104"/>
    </location>
</feature>
<proteinExistence type="predicted"/>
<protein>
    <submittedName>
        <fullName evidence="2">Uncharacterized protein</fullName>
    </submittedName>
</protein>
<keyword evidence="1" id="KW-0472">Membrane</keyword>
<dbReference type="EMBL" id="JADOFP010000003">
    <property type="protein sequence ID" value="MBF7114901.1"/>
    <property type="molecule type" value="Genomic_DNA"/>
</dbReference>
<sequence length="156" mass="17504">MFNFSISWLIFWMKGRVEVDNQSVRSRIPRLLLWVFPYGLISKDIALSDIKSTSIKGKNQFFPLLLGLILIVLGVLGALSAMNKGLAIGILAIIIGLILGIAGFKARLTIETATGRFNIDVPASQKEVLFKIEREIQNRQKQPEPKIKENQVLEEL</sequence>
<gene>
    <name evidence="2" type="ORF">ITQ90_05265</name>
</gene>
<name>A0AB73HG62_PEDPE</name>
<keyword evidence="1" id="KW-0812">Transmembrane</keyword>
<keyword evidence="1" id="KW-1133">Transmembrane helix</keyword>
<dbReference type="Proteomes" id="UP001194632">
    <property type="component" value="Unassembled WGS sequence"/>
</dbReference>
<dbReference type="AlphaFoldDB" id="A0AB73HG62"/>
<dbReference type="RefSeq" id="WP_195749558.1">
    <property type="nucleotide sequence ID" value="NZ_CP197205.1"/>
</dbReference>
<feature type="transmembrane region" description="Helical" evidence="1">
    <location>
        <begin position="61"/>
        <end position="79"/>
    </location>
</feature>
<organism evidence="2 3">
    <name type="scientific">Pediococcus pentosaceus</name>
    <dbReference type="NCBI Taxonomy" id="1255"/>
    <lineage>
        <taxon>Bacteria</taxon>
        <taxon>Bacillati</taxon>
        <taxon>Bacillota</taxon>
        <taxon>Bacilli</taxon>
        <taxon>Lactobacillales</taxon>
        <taxon>Lactobacillaceae</taxon>
        <taxon>Pediococcus</taxon>
    </lineage>
</organism>
<reference evidence="2" key="1">
    <citation type="submission" date="2020-11" db="EMBL/GenBank/DDBJ databases">
        <title>Antibiotic susceptibility profiles of Pediococcus pentosaceus from various origins and their implications for the safety assessment of strains with food-technology applications.</title>
        <authorList>
            <person name="Shani N."/>
            <person name="Oberhaensli S."/>
            <person name="Arias E."/>
        </authorList>
    </citation>
    <scope>NUCLEOTIDE SEQUENCE</scope>
    <source>
        <strain evidence="2">FAM 24207</strain>
    </source>
</reference>
<accession>A0AB73HG62</accession>
<evidence type="ECO:0000313" key="2">
    <source>
        <dbReference type="EMBL" id="MBF7114901.1"/>
    </source>
</evidence>
<evidence type="ECO:0000256" key="1">
    <source>
        <dbReference type="SAM" id="Phobius"/>
    </source>
</evidence>
<comment type="caution">
    <text evidence="2">The sequence shown here is derived from an EMBL/GenBank/DDBJ whole genome shotgun (WGS) entry which is preliminary data.</text>
</comment>
<evidence type="ECO:0000313" key="3">
    <source>
        <dbReference type="Proteomes" id="UP001194632"/>
    </source>
</evidence>